<name>A0ABW7HM12_9ACTN</name>
<dbReference type="Pfam" id="PF00756">
    <property type="entry name" value="Esterase"/>
    <property type="match status" value="1"/>
</dbReference>
<reference evidence="2 3" key="1">
    <citation type="submission" date="2024-10" db="EMBL/GenBank/DDBJ databases">
        <authorList>
            <person name="Cho J.-C."/>
        </authorList>
    </citation>
    <scope>NUCLEOTIDE SEQUENCE [LARGE SCALE GENOMIC DNA]</scope>
    <source>
        <strain evidence="2 3">KCTC29696</strain>
    </source>
</reference>
<dbReference type="EMBL" id="JBIHMK010000003">
    <property type="protein sequence ID" value="MFH0246898.1"/>
    <property type="molecule type" value="Genomic_DNA"/>
</dbReference>
<keyword evidence="1" id="KW-0732">Signal</keyword>
<dbReference type="RefSeq" id="WP_279950758.1">
    <property type="nucleotide sequence ID" value="NZ_BAABEN010000005.1"/>
</dbReference>
<gene>
    <name evidence="2" type="ORF">ACG5V6_01490</name>
</gene>
<feature type="signal peptide" evidence="1">
    <location>
        <begin position="1"/>
        <end position="25"/>
    </location>
</feature>
<dbReference type="InterPro" id="IPR000801">
    <property type="entry name" value="Esterase-like"/>
</dbReference>
<evidence type="ECO:0000313" key="3">
    <source>
        <dbReference type="Proteomes" id="UP001607069"/>
    </source>
</evidence>
<feature type="chain" id="PRO_5045891607" evidence="1">
    <location>
        <begin position="26"/>
        <end position="356"/>
    </location>
</feature>
<dbReference type="InterPro" id="IPR050583">
    <property type="entry name" value="Mycobacterial_A85_antigen"/>
</dbReference>
<dbReference type="Gene3D" id="3.40.50.1820">
    <property type="entry name" value="alpha/beta hydrolase"/>
    <property type="match status" value="1"/>
</dbReference>
<dbReference type="PANTHER" id="PTHR48098">
    <property type="entry name" value="ENTEROCHELIN ESTERASE-RELATED"/>
    <property type="match status" value="1"/>
</dbReference>
<dbReference type="PANTHER" id="PTHR48098:SF1">
    <property type="entry name" value="DIACYLGLYCEROL ACYLTRANSFERASE_MYCOLYLTRANSFERASE AG85A"/>
    <property type="match status" value="1"/>
</dbReference>
<dbReference type="InterPro" id="IPR029058">
    <property type="entry name" value="AB_hydrolase_fold"/>
</dbReference>
<dbReference type="Proteomes" id="UP001607069">
    <property type="component" value="Unassembled WGS sequence"/>
</dbReference>
<keyword evidence="2" id="KW-0378">Hydrolase</keyword>
<keyword evidence="3" id="KW-1185">Reference proteome</keyword>
<comment type="caution">
    <text evidence="2">The sequence shown here is derived from an EMBL/GenBank/DDBJ whole genome shotgun (WGS) entry which is preliminary data.</text>
</comment>
<dbReference type="GO" id="GO:0016787">
    <property type="term" value="F:hydrolase activity"/>
    <property type="evidence" value="ECO:0007669"/>
    <property type="project" value="UniProtKB-KW"/>
</dbReference>
<evidence type="ECO:0000256" key="1">
    <source>
        <dbReference type="SAM" id="SignalP"/>
    </source>
</evidence>
<accession>A0ABW7HM12</accession>
<organism evidence="2 3">
    <name type="scientific">Streptomyces chitinivorans</name>
    <dbReference type="NCBI Taxonomy" id="1257027"/>
    <lineage>
        <taxon>Bacteria</taxon>
        <taxon>Bacillati</taxon>
        <taxon>Actinomycetota</taxon>
        <taxon>Actinomycetes</taxon>
        <taxon>Kitasatosporales</taxon>
        <taxon>Streptomycetaceae</taxon>
        <taxon>Streptomyces</taxon>
    </lineage>
</organism>
<sequence length="356" mass="39006">MTPRTRARMRLGLVAPMAALVPVLALPPAAVFPAGNAPTAVSASHDLPEAGSERPARVVGEERIGPRLLDLTIRSPALAGTGKVRLLTPDGWDSRRPGDRWPVLYLLPDGSGDHRAYNDDHRIEEWPELRETLVVVPQMPFYGFYSDWWNGGEGGAPAVETFHLDEVVPILERGYGAGRQRSIAGQSQGGYGAVKYAARRPGMFEAAASFGGFLHPLQYPEAVSGGAEYLGVPWRRIWGDPVRQRRVWERNDPYHLAERLRGTRVHIAAGDGTPGALDPPGAEPDPDIPGLADLAPLYQDEVISLTEAVMGDESRAVARRLQEVGVHVTTHFYRGTHSPPYWGRELRRVLPVLLDP</sequence>
<protein>
    <submittedName>
        <fullName evidence="2">Alpha/beta hydrolase family protein</fullName>
    </submittedName>
</protein>
<proteinExistence type="predicted"/>
<dbReference type="SUPFAM" id="SSF53474">
    <property type="entry name" value="alpha/beta-Hydrolases"/>
    <property type="match status" value="1"/>
</dbReference>
<evidence type="ECO:0000313" key="2">
    <source>
        <dbReference type="EMBL" id="MFH0246898.1"/>
    </source>
</evidence>